<dbReference type="GO" id="GO:0003677">
    <property type="term" value="F:DNA binding"/>
    <property type="evidence" value="ECO:0007669"/>
    <property type="project" value="UniProtKB-KW"/>
</dbReference>
<evidence type="ECO:0000259" key="2">
    <source>
        <dbReference type="PROSITE" id="PS50943"/>
    </source>
</evidence>
<sequence>MRRQREYDEKRKEERKKARRNEQGLTKREQKKKEKINIIKKLIEENPKIKQREIAEKLGISQQMVSKYKKELED</sequence>
<gene>
    <name evidence="3" type="ORF">SAMN02744040_01925</name>
    <name evidence="4" type="ORF">SAMN02744040_01928</name>
</gene>
<dbReference type="EMBL" id="FQXH01000024">
    <property type="protein sequence ID" value="SHH42341.1"/>
    <property type="molecule type" value="Genomic_DNA"/>
</dbReference>
<name>A0A1M5SWF2_9FIRM</name>
<feature type="region of interest" description="Disordered" evidence="1">
    <location>
        <begin position="1"/>
        <end position="33"/>
    </location>
</feature>
<evidence type="ECO:0000313" key="3">
    <source>
        <dbReference type="EMBL" id="SHH42341.1"/>
    </source>
</evidence>
<dbReference type="RefSeq" id="WP_072725909.1">
    <property type="nucleotide sequence ID" value="NZ_FQXH01000024.1"/>
</dbReference>
<keyword evidence="4" id="KW-0238">DNA-binding</keyword>
<dbReference type="InterPro" id="IPR010982">
    <property type="entry name" value="Lambda_DNA-bd_dom_sf"/>
</dbReference>
<dbReference type="Gene3D" id="1.10.10.10">
    <property type="entry name" value="Winged helix-like DNA-binding domain superfamily/Winged helix DNA-binding domain"/>
    <property type="match status" value="1"/>
</dbReference>
<accession>A0A1M5SWF2</accession>
<keyword evidence="5" id="KW-1185">Reference proteome</keyword>
<dbReference type="Pfam" id="PF13412">
    <property type="entry name" value="HTH_24"/>
    <property type="match status" value="1"/>
</dbReference>
<evidence type="ECO:0000313" key="4">
    <source>
        <dbReference type="EMBL" id="SHH42393.1"/>
    </source>
</evidence>
<organism evidence="4 5">
    <name type="scientific">Tepidibacter thalassicus DSM 15285</name>
    <dbReference type="NCBI Taxonomy" id="1123350"/>
    <lineage>
        <taxon>Bacteria</taxon>
        <taxon>Bacillati</taxon>
        <taxon>Bacillota</taxon>
        <taxon>Clostridia</taxon>
        <taxon>Peptostreptococcales</taxon>
        <taxon>Peptostreptococcaceae</taxon>
        <taxon>Tepidibacter</taxon>
    </lineage>
</organism>
<dbReference type="PROSITE" id="PS50943">
    <property type="entry name" value="HTH_CROC1"/>
    <property type="match status" value="1"/>
</dbReference>
<dbReference type="SUPFAM" id="SSF47413">
    <property type="entry name" value="lambda repressor-like DNA-binding domains"/>
    <property type="match status" value="1"/>
</dbReference>
<dbReference type="InterPro" id="IPR001387">
    <property type="entry name" value="Cro/C1-type_HTH"/>
</dbReference>
<dbReference type="EMBL" id="FQXH01000024">
    <property type="protein sequence ID" value="SHH42393.1"/>
    <property type="molecule type" value="Genomic_DNA"/>
</dbReference>
<dbReference type="Proteomes" id="UP000242520">
    <property type="component" value="Unassembled WGS sequence"/>
</dbReference>
<reference evidence="4" key="1">
    <citation type="submission" date="2016-11" db="EMBL/GenBank/DDBJ databases">
        <authorList>
            <person name="Jaros S."/>
            <person name="Januszkiewicz K."/>
            <person name="Wedrychowicz H."/>
        </authorList>
    </citation>
    <scope>NUCLEOTIDE SEQUENCE [LARGE SCALE GENOMIC DNA]</scope>
    <source>
        <strain evidence="4">DSM 15285</strain>
    </source>
</reference>
<evidence type="ECO:0000256" key="1">
    <source>
        <dbReference type="SAM" id="MobiDB-lite"/>
    </source>
</evidence>
<evidence type="ECO:0000313" key="5">
    <source>
        <dbReference type="Proteomes" id="UP000242520"/>
    </source>
</evidence>
<dbReference type="InterPro" id="IPR036388">
    <property type="entry name" value="WH-like_DNA-bd_sf"/>
</dbReference>
<dbReference type="AlphaFoldDB" id="A0A1M5SWF2"/>
<protein>
    <submittedName>
        <fullName evidence="4">Winged helix-turn-helix DNA-binding</fullName>
    </submittedName>
</protein>
<reference evidence="5" key="2">
    <citation type="submission" date="2016-11" db="EMBL/GenBank/DDBJ databases">
        <authorList>
            <person name="Varghese N."/>
            <person name="Submissions S."/>
        </authorList>
    </citation>
    <scope>NUCLEOTIDE SEQUENCE [LARGE SCALE GENOMIC DNA]</scope>
    <source>
        <strain evidence="5">DSM 15285</strain>
    </source>
</reference>
<dbReference type="STRING" id="1123350.SAMN02744040_01925"/>
<proteinExistence type="predicted"/>
<feature type="domain" description="HTH cro/C1-type" evidence="2">
    <location>
        <begin position="39"/>
        <end position="68"/>
    </location>
</feature>